<feature type="domain" description="F-box" evidence="1">
    <location>
        <begin position="5"/>
        <end position="52"/>
    </location>
</feature>
<dbReference type="PROSITE" id="PS50181">
    <property type="entry name" value="FBOX"/>
    <property type="match status" value="1"/>
</dbReference>
<reference evidence="2" key="1">
    <citation type="submission" date="2021-02" db="EMBL/GenBank/DDBJ databases">
        <authorList>
            <person name="Nowell W R."/>
        </authorList>
    </citation>
    <scope>NUCLEOTIDE SEQUENCE</scope>
</reference>
<organism evidence="2 3">
    <name type="scientific">Rotaria sordida</name>
    <dbReference type="NCBI Taxonomy" id="392033"/>
    <lineage>
        <taxon>Eukaryota</taxon>
        <taxon>Metazoa</taxon>
        <taxon>Spiralia</taxon>
        <taxon>Gnathifera</taxon>
        <taxon>Rotifera</taxon>
        <taxon>Eurotatoria</taxon>
        <taxon>Bdelloidea</taxon>
        <taxon>Philodinida</taxon>
        <taxon>Philodinidae</taxon>
        <taxon>Rotaria</taxon>
    </lineage>
</organism>
<evidence type="ECO:0000259" key="1">
    <source>
        <dbReference type="PROSITE" id="PS50181"/>
    </source>
</evidence>
<keyword evidence="3" id="KW-1185">Reference proteome</keyword>
<evidence type="ECO:0000313" key="3">
    <source>
        <dbReference type="Proteomes" id="UP000663870"/>
    </source>
</evidence>
<accession>A0A816A3V6</accession>
<dbReference type="InterPro" id="IPR001810">
    <property type="entry name" value="F-box_dom"/>
</dbReference>
<comment type="caution">
    <text evidence="2">The sequence shown here is derived from an EMBL/GenBank/DDBJ whole genome shotgun (WGS) entry which is preliminary data.</text>
</comment>
<dbReference type="Proteomes" id="UP000663870">
    <property type="component" value="Unassembled WGS sequence"/>
</dbReference>
<proteinExistence type="predicted"/>
<dbReference type="EMBL" id="CAJNOL010004583">
    <property type="protein sequence ID" value="CAF1590981.1"/>
    <property type="molecule type" value="Genomic_DNA"/>
</dbReference>
<dbReference type="AlphaFoldDB" id="A0A816A3V6"/>
<sequence length="472" mass="56286">MNPSFNELNNLPNEILVKMLKYLSHYDILYSFYDINERFNSIIKNYFLKNNLTLIINNDSLISFDNKILESVYEIIPMIENNIKCINIDSLIIENIIDRANYPNLKQVTIYTSLQESINIFIDGSLFIKIFGQKIEKLMIKSRRILKPIINTFGEYDILEHREILQDLFKKIEVISFSSNITQLYVTVNHFNDCLYILDGSFNQLQKFYIIIFGTGDLPSTDHVEIEISNIKCFSIRYKNKILNYDRGLIPLLHRMINLEEFHIHFIKTTLPIIDEHILKVEFIDNIPKLKKFIFNIGSLTYLGNQHYLSSNENIKHSSKKFQNSEMISNIDYFERTRFLYSHIYSHPYTWDFYHHISNNFRGGLFKSVRIISLFDEQPFEHDFFLLIAQSFPYFSRLILQFLNNNKTCLLNGIYLNISYKLLLRQTNNFTKDEYRTNCSKINYLKLKNDKEDLINENLIKYFHNATIDYYH</sequence>
<gene>
    <name evidence="2" type="ORF">JXQ802_LOCUS47235</name>
</gene>
<name>A0A816A3V6_9BILA</name>
<protein>
    <recommendedName>
        <fullName evidence="1">F-box domain-containing protein</fullName>
    </recommendedName>
</protein>
<evidence type="ECO:0000313" key="2">
    <source>
        <dbReference type="EMBL" id="CAF1590981.1"/>
    </source>
</evidence>